<evidence type="ECO:0000313" key="3">
    <source>
        <dbReference type="Proteomes" id="UP000076532"/>
    </source>
</evidence>
<dbReference type="EMBL" id="KV417485">
    <property type="protein sequence ID" value="KZP32653.1"/>
    <property type="molecule type" value="Genomic_DNA"/>
</dbReference>
<evidence type="ECO:0000313" key="2">
    <source>
        <dbReference type="EMBL" id="KZP32653.1"/>
    </source>
</evidence>
<dbReference type="AlphaFoldDB" id="A0A166VET6"/>
<dbReference type="Proteomes" id="UP000076532">
    <property type="component" value="Unassembled WGS sequence"/>
</dbReference>
<dbReference type="EMBL" id="KV417554">
    <property type="protein sequence ID" value="KZP20495.1"/>
    <property type="molecule type" value="Genomic_DNA"/>
</dbReference>
<name>A0A166VET6_9AGAM</name>
<organism evidence="2 3">
    <name type="scientific">Athelia psychrophila</name>
    <dbReference type="NCBI Taxonomy" id="1759441"/>
    <lineage>
        <taxon>Eukaryota</taxon>
        <taxon>Fungi</taxon>
        <taxon>Dikarya</taxon>
        <taxon>Basidiomycota</taxon>
        <taxon>Agaricomycotina</taxon>
        <taxon>Agaricomycetes</taxon>
        <taxon>Agaricomycetidae</taxon>
        <taxon>Atheliales</taxon>
        <taxon>Atheliaceae</taxon>
        <taxon>Athelia</taxon>
    </lineage>
</organism>
<accession>A0A166VET6</accession>
<evidence type="ECO:0000313" key="1">
    <source>
        <dbReference type="EMBL" id="KZP20495.1"/>
    </source>
</evidence>
<gene>
    <name evidence="2" type="ORF">FIBSPDRAFT_848457</name>
    <name evidence="1" type="ORF">FIBSPDRAFT_861499</name>
</gene>
<protein>
    <submittedName>
        <fullName evidence="2">Uncharacterized protein</fullName>
    </submittedName>
</protein>
<proteinExistence type="predicted"/>
<keyword evidence="3" id="KW-1185">Reference proteome</keyword>
<reference evidence="2 3" key="1">
    <citation type="journal article" date="2016" name="Mol. Biol. Evol.">
        <title>Comparative Genomics of Early-Diverging Mushroom-Forming Fungi Provides Insights into the Origins of Lignocellulose Decay Capabilities.</title>
        <authorList>
            <person name="Nagy L.G."/>
            <person name="Riley R."/>
            <person name="Tritt A."/>
            <person name="Adam C."/>
            <person name="Daum C."/>
            <person name="Floudas D."/>
            <person name="Sun H."/>
            <person name="Yadav J.S."/>
            <person name="Pangilinan J."/>
            <person name="Larsson K.H."/>
            <person name="Matsuura K."/>
            <person name="Barry K."/>
            <person name="Labutti K."/>
            <person name="Kuo R."/>
            <person name="Ohm R.A."/>
            <person name="Bhattacharya S.S."/>
            <person name="Shirouzu T."/>
            <person name="Yoshinaga Y."/>
            <person name="Martin F.M."/>
            <person name="Grigoriev I.V."/>
            <person name="Hibbett D.S."/>
        </authorList>
    </citation>
    <scope>NUCLEOTIDE SEQUENCE [LARGE SCALE GENOMIC DNA]</scope>
    <source>
        <strain evidence="2 3">CBS 109695</strain>
    </source>
</reference>
<sequence>MAFPVLEHVNRCQGRRNAHNGMLSLRGICHTSMSKNGEAANSIRSVHRVSKFAEIVGSNKRTWRTANRDTEPRGGVTL</sequence>